<feature type="region of interest" description="Disordered" evidence="8">
    <location>
        <begin position="512"/>
        <end position="531"/>
    </location>
</feature>
<feature type="compositionally biased region" description="Low complexity" evidence="8">
    <location>
        <begin position="117"/>
        <end position="130"/>
    </location>
</feature>
<protein>
    <recommendedName>
        <fullName evidence="5">Protein cramped-like</fullName>
    </recommendedName>
    <alternativeName>
        <fullName evidence="7">Cramped chromatin regulator homolog 1</fullName>
    </alternativeName>
    <alternativeName>
        <fullName evidence="6">Hematological and neurological expressed 1-like protein</fullName>
    </alternativeName>
</protein>
<evidence type="ECO:0000313" key="10">
    <source>
        <dbReference type="Proteomes" id="UP000190648"/>
    </source>
</evidence>
<evidence type="ECO:0000313" key="9">
    <source>
        <dbReference type="EMBL" id="OPJ87581.1"/>
    </source>
</evidence>
<evidence type="ECO:0000256" key="8">
    <source>
        <dbReference type="SAM" id="MobiDB-lite"/>
    </source>
</evidence>
<evidence type="ECO:0000256" key="7">
    <source>
        <dbReference type="ARBA" id="ARBA00081828"/>
    </source>
</evidence>
<dbReference type="GO" id="GO:0003677">
    <property type="term" value="F:DNA binding"/>
    <property type="evidence" value="ECO:0007669"/>
    <property type="project" value="UniProtKB-KW"/>
</dbReference>
<dbReference type="STRING" id="372326.A0A1V4KT17"/>
<dbReference type="EMBL" id="LSYS01001700">
    <property type="protein sequence ID" value="OPJ87581.1"/>
    <property type="molecule type" value="Genomic_DNA"/>
</dbReference>
<dbReference type="GO" id="GO:0005634">
    <property type="term" value="C:nucleus"/>
    <property type="evidence" value="ECO:0007669"/>
    <property type="project" value="TreeGrafter"/>
</dbReference>
<dbReference type="FunFam" id="1.10.10.60:FF:000439">
    <property type="entry name" value="Cramped chromatin regulator homolog 1"/>
    <property type="match status" value="1"/>
</dbReference>
<keyword evidence="3" id="KW-0539">Nucleus</keyword>
<feature type="region of interest" description="Disordered" evidence="8">
    <location>
        <begin position="600"/>
        <end position="710"/>
    </location>
</feature>
<feature type="compositionally biased region" description="Polar residues" evidence="8">
    <location>
        <begin position="828"/>
        <end position="850"/>
    </location>
</feature>
<reference evidence="9 10" key="1">
    <citation type="submission" date="2016-02" db="EMBL/GenBank/DDBJ databases">
        <title>Band-tailed pigeon sequencing and assembly.</title>
        <authorList>
            <person name="Soares A.E."/>
            <person name="Novak B.J."/>
            <person name="Rice E.S."/>
            <person name="O'Connell B."/>
            <person name="Chang D."/>
            <person name="Weber S."/>
            <person name="Shapiro B."/>
        </authorList>
    </citation>
    <scope>NUCLEOTIDE SEQUENCE [LARGE SCALE GENOMIC DNA]</scope>
    <source>
        <strain evidence="9">BTP2013</strain>
        <tissue evidence="9">Blood</tissue>
    </source>
</reference>
<feature type="compositionally biased region" description="Low complexity" evidence="8">
    <location>
        <begin position="1175"/>
        <end position="1188"/>
    </location>
</feature>
<feature type="compositionally biased region" description="Low complexity" evidence="8">
    <location>
        <begin position="477"/>
        <end position="487"/>
    </location>
</feature>
<comment type="caution">
    <text evidence="9">The sequence shown here is derived from an EMBL/GenBank/DDBJ whole genome shotgun (WGS) entry which is preliminary data.</text>
</comment>
<feature type="region of interest" description="Disordered" evidence="8">
    <location>
        <begin position="1096"/>
        <end position="1141"/>
    </location>
</feature>
<feature type="region of interest" description="Disordered" evidence="8">
    <location>
        <begin position="22"/>
        <end position="178"/>
    </location>
</feature>
<dbReference type="Proteomes" id="UP000190648">
    <property type="component" value="Unassembled WGS sequence"/>
</dbReference>
<evidence type="ECO:0000256" key="3">
    <source>
        <dbReference type="ARBA" id="ARBA00023242"/>
    </source>
</evidence>
<gene>
    <name evidence="9" type="primary">CRAMP1L</name>
    <name evidence="9" type="ORF">AV530_001027</name>
</gene>
<comment type="similarity">
    <text evidence="4">Belongs to the cramped family.</text>
</comment>
<name>A0A1V4KT17_PATFA</name>
<dbReference type="PANTHER" id="PTHR21677">
    <property type="entry name" value="CRAMPED PROTEIN"/>
    <property type="match status" value="1"/>
</dbReference>
<feature type="compositionally biased region" description="Polar residues" evidence="8">
    <location>
        <begin position="623"/>
        <end position="632"/>
    </location>
</feature>
<evidence type="ECO:0000256" key="1">
    <source>
        <dbReference type="ARBA" id="ARBA00022553"/>
    </source>
</evidence>
<evidence type="ECO:0000256" key="5">
    <source>
        <dbReference type="ARBA" id="ARBA00074058"/>
    </source>
</evidence>
<keyword evidence="1" id="KW-0597">Phosphoprotein</keyword>
<keyword evidence="10" id="KW-1185">Reference proteome</keyword>
<dbReference type="PANTHER" id="PTHR21677:SF1">
    <property type="entry name" value="PROTEIN CRAMPED-LIKE"/>
    <property type="match status" value="1"/>
</dbReference>
<feature type="compositionally biased region" description="Basic and acidic residues" evidence="8">
    <location>
        <begin position="167"/>
        <end position="178"/>
    </location>
</feature>
<evidence type="ECO:0000256" key="4">
    <source>
        <dbReference type="ARBA" id="ARBA00061503"/>
    </source>
</evidence>
<organism evidence="9 10">
    <name type="scientific">Patagioenas fasciata monilis</name>
    <dbReference type="NCBI Taxonomy" id="372326"/>
    <lineage>
        <taxon>Eukaryota</taxon>
        <taxon>Metazoa</taxon>
        <taxon>Chordata</taxon>
        <taxon>Craniata</taxon>
        <taxon>Vertebrata</taxon>
        <taxon>Euteleostomi</taxon>
        <taxon>Archelosauria</taxon>
        <taxon>Archosauria</taxon>
        <taxon>Dinosauria</taxon>
        <taxon>Saurischia</taxon>
        <taxon>Theropoda</taxon>
        <taxon>Coelurosauria</taxon>
        <taxon>Aves</taxon>
        <taxon>Neognathae</taxon>
        <taxon>Neoaves</taxon>
        <taxon>Columbimorphae</taxon>
        <taxon>Columbiformes</taxon>
        <taxon>Columbidae</taxon>
        <taxon>Patagioenas</taxon>
    </lineage>
</organism>
<feature type="region of interest" description="Disordered" evidence="8">
    <location>
        <begin position="828"/>
        <end position="869"/>
    </location>
</feature>
<dbReference type="GO" id="GO:0003682">
    <property type="term" value="F:chromatin binding"/>
    <property type="evidence" value="ECO:0007669"/>
    <property type="project" value="InterPro"/>
</dbReference>
<sequence length="1319" mass="140274">MNPPPAAGRIASAAWMTVKLGESSGEEGVKKLGKRAGGDEESLEEEGAGGGGEAAPGSSSTKKEEKIINNNTNSSPPPNPSLSQAPASLQPSHSQDQHHFLRSSVRPQSKRLKKDSQASSSVGSSTAAKGKAADNGGTASGGASGIPPNNPAGNSKSAARNLGSSAGEKEEGKKHGKDFEAIQNNIALKYKKKGKPASMVKNKEQVRHFYYRTWHKISKYIDFDNVFSQGLKKSSLELYGLICYGELRKKIGGCMDDKNAAKLNELIQAGATTVRYKGRNLRIKAPMCRALKKLCDPDGVSDEEDQKPVRLPLKVPVELQPRNNHAWARVQSLAQNPRLRMIVELHRKVSSLIEFLKQKWALHEVRIRKTLEERQLQDSRDSETRGSFSEEKVMLHLFPGENCTLTPLPGVARVVHSKAFCTVHWQETGKCKQNTKESHLLPPAQILGIQSGQGTARGQLKYIRGTEGKGLGRAESTTESSRTSQPTAEVSASTEDGPPEPSLLEGTASNLGITNSLQKPPSGLQDPGGSHEKLSSVAFCVEGREALGGDQVTVLPSCSTACACSKIPDVEELSLLDPFPRYMKSCQDLIVPEKCSCTDKLPGKDSTPASGDTSPVAFPGGRSTETPDSCSQLPRGGVASPGSGPSRYETQASHSQGQQLDACTKDITDAVTEDSQEKLGSSFPPPPQGQSSTKSLKDDPSRLSQQVREEGWSLRTSESLTLAEVYLMMGKPNKLQLEYDWLAVLEPETQDAREQTSESSAVPACTTLHKQRLLNCLLKLISTEVNPKPTPEMSSVATSPIKPVQEEQSLTPPGKVIAISTRSPGCARNQSALRNNKTFSPGTASSSSGLRNLPRPLLVAGPSSSGSTDADGGLFAVPTTLPPNSRHGKLFLPSKEAELTFRQHLDTISMQSDFFLPKPRKLRNRHLRKPLVVQRTLLPRPSGNPSQHVCSFSILSNSSITGRGSFRPIQSSLTKAAVSRPIVPKVLPAQATNHLSSAIDLAAKSAGIIPGSPMPVMDADGLSGVSPLSPDGVTTVVTGQESTAAHQNGGSIAAVEGSGPGCRVPFISLPTRHEQEAVPDGFQGTSVLSLSELSKTPLQNGLSTPPLPSSEASSTRLSPPNVSALLDISLPGPPEDVLSQGEPATQISDSIIEIAISSGQYSEGVSLSPAKLNGSDSSKSLPSPSSSPQQNWIASPSHDPQWYPNDSTDSSLSSLFSSFISPEKGRKMLPTPVGTASGTSLLGPSLLDGNSRDSFVSRSLADVAEVVDSQLACMMNENSIDYISRFNDLAQELSIPEPTRREILFDGGGGGPPIGDLSQ</sequence>
<feature type="compositionally biased region" description="Polar residues" evidence="8">
    <location>
        <begin position="648"/>
        <end position="661"/>
    </location>
</feature>
<dbReference type="OrthoDB" id="515799at2759"/>
<feature type="compositionally biased region" description="Basic and acidic residues" evidence="8">
    <location>
        <begin position="695"/>
        <end position="710"/>
    </location>
</feature>
<keyword evidence="2" id="KW-0238">DNA-binding</keyword>
<feature type="region of interest" description="Disordered" evidence="8">
    <location>
        <begin position="1165"/>
        <end position="1209"/>
    </location>
</feature>
<evidence type="ECO:0000256" key="6">
    <source>
        <dbReference type="ARBA" id="ARBA00076971"/>
    </source>
</evidence>
<accession>A0A1V4KT17</accession>
<feature type="region of interest" description="Disordered" evidence="8">
    <location>
        <begin position="465"/>
        <end position="507"/>
    </location>
</feature>
<dbReference type="GO" id="GO:0007389">
    <property type="term" value="P:pattern specification process"/>
    <property type="evidence" value="ECO:0007669"/>
    <property type="project" value="TreeGrafter"/>
</dbReference>
<proteinExistence type="inferred from homology"/>
<evidence type="ECO:0000256" key="2">
    <source>
        <dbReference type="ARBA" id="ARBA00023125"/>
    </source>
</evidence>
<feature type="compositionally biased region" description="Polar residues" evidence="8">
    <location>
        <begin position="151"/>
        <end position="164"/>
    </location>
</feature>
<feature type="compositionally biased region" description="Polar residues" evidence="8">
    <location>
        <begin position="1110"/>
        <end position="1121"/>
    </location>
</feature>
<dbReference type="InterPro" id="IPR055315">
    <property type="entry name" value="Cramped-like"/>
</dbReference>